<evidence type="ECO:0000313" key="1">
    <source>
        <dbReference type="EMBL" id="QSZ42235.1"/>
    </source>
</evidence>
<evidence type="ECO:0000313" key="2">
    <source>
        <dbReference type="Proteomes" id="UP000671852"/>
    </source>
</evidence>
<dbReference type="EMBL" id="CP046072">
    <property type="protein sequence ID" value="QSZ42235.1"/>
    <property type="molecule type" value="Genomic_DNA"/>
</dbReference>
<organism evidence="1 2">
    <name type="scientific">Sulfurimonas aquatica</name>
    <dbReference type="NCBI Taxonomy" id="2672570"/>
    <lineage>
        <taxon>Bacteria</taxon>
        <taxon>Pseudomonadati</taxon>
        <taxon>Campylobacterota</taxon>
        <taxon>Epsilonproteobacteria</taxon>
        <taxon>Campylobacterales</taxon>
        <taxon>Sulfurimonadaceae</taxon>
        <taxon>Sulfurimonas</taxon>
    </lineage>
</organism>
<reference evidence="1" key="2">
    <citation type="submission" date="2021-04" db="EMBL/GenBank/DDBJ databases">
        <title>Isolation and characterization of a novel species of the genus Sulfurimonas.</title>
        <authorList>
            <person name="Fukui M."/>
        </authorList>
    </citation>
    <scope>NUCLEOTIDE SEQUENCE</scope>
    <source>
        <strain evidence="1">H1576</strain>
    </source>
</reference>
<proteinExistence type="predicted"/>
<dbReference type="KEGG" id="saqt:GJV85_08990"/>
<dbReference type="AlphaFoldDB" id="A0A975B159"/>
<keyword evidence="2" id="KW-1185">Reference proteome</keyword>
<dbReference type="RefSeq" id="WP_207561051.1">
    <property type="nucleotide sequence ID" value="NZ_CP046072.1"/>
</dbReference>
<dbReference type="Proteomes" id="UP000671852">
    <property type="component" value="Chromosome"/>
</dbReference>
<name>A0A975B159_9BACT</name>
<reference evidence="1" key="1">
    <citation type="submission" date="2019-11" db="EMBL/GenBank/DDBJ databases">
        <authorList>
            <person name="Kojima H."/>
        </authorList>
    </citation>
    <scope>NUCLEOTIDE SEQUENCE</scope>
    <source>
        <strain evidence="1">H1576</strain>
    </source>
</reference>
<accession>A0A975B159</accession>
<sequence length="217" mass="25652">MQTIIQDLKNALKSNQPLEEYLNKNSKYTWQKNYPIAIVHEYTRVKEPDTLAKMNELYFFGDDGFSQDMYTPKMIEFLNMQAPQYIKNASLLCYDGPLEHACTFKEKFPHDKWKKVLNNHNFKATVEISNFDSNASIMEIETELRDFMRSRKEIPSLKKIAFVWIVTLPNTTDITQIMEHYFLDNYASITDENTTTYIGWNEILNNINLRYFVVTPK</sequence>
<protein>
    <submittedName>
        <fullName evidence="1">Uncharacterized protein</fullName>
    </submittedName>
</protein>
<gene>
    <name evidence="1" type="ORF">GJV85_08990</name>
</gene>